<dbReference type="InterPro" id="IPR012349">
    <property type="entry name" value="Split_barrel_FMN-bd"/>
</dbReference>
<dbReference type="RefSeq" id="WP_145849175.1">
    <property type="nucleotide sequence ID" value="NZ_CP042239.1"/>
</dbReference>
<dbReference type="Gene3D" id="2.30.110.10">
    <property type="entry name" value="Electron Transport, Fmn-binding Protein, Chain A"/>
    <property type="match status" value="1"/>
</dbReference>
<evidence type="ECO:0000313" key="3">
    <source>
        <dbReference type="EMBL" id="QDX27700.1"/>
    </source>
</evidence>
<dbReference type="AlphaFoldDB" id="A0A518RJU4"/>
<feature type="domain" description="Flavin reductase like" evidence="2">
    <location>
        <begin position="22"/>
        <end position="167"/>
    </location>
</feature>
<dbReference type="EMBL" id="CP042239">
    <property type="protein sequence ID" value="QDX27700.1"/>
    <property type="molecule type" value="Genomic_DNA"/>
</dbReference>
<evidence type="ECO:0000259" key="2">
    <source>
        <dbReference type="SMART" id="SM00903"/>
    </source>
</evidence>
<gene>
    <name evidence="3" type="ORF">FPZ54_17930</name>
</gene>
<dbReference type="PANTHER" id="PTHR30466:SF1">
    <property type="entry name" value="FMN REDUCTASE (NADH) RUTF"/>
    <property type="match status" value="1"/>
</dbReference>
<dbReference type="Proteomes" id="UP000318055">
    <property type="component" value="Chromosome"/>
</dbReference>
<dbReference type="GO" id="GO:0010181">
    <property type="term" value="F:FMN binding"/>
    <property type="evidence" value="ECO:0007669"/>
    <property type="project" value="InterPro"/>
</dbReference>
<dbReference type="InterPro" id="IPR002563">
    <property type="entry name" value="Flavin_Rdtase-like_dom"/>
</dbReference>
<dbReference type="Pfam" id="PF01613">
    <property type="entry name" value="Flavin_Reduct"/>
    <property type="match status" value="1"/>
</dbReference>
<protein>
    <submittedName>
        <fullName evidence="3">Flavin reductase family protein</fullName>
    </submittedName>
</protein>
<evidence type="ECO:0000313" key="4">
    <source>
        <dbReference type="Proteomes" id="UP000318055"/>
    </source>
</evidence>
<keyword evidence="1" id="KW-0560">Oxidoreductase</keyword>
<dbReference type="SMART" id="SM00903">
    <property type="entry name" value="Flavin_Reduct"/>
    <property type="match status" value="1"/>
</dbReference>
<accession>A0A518RJU4</accession>
<sequence length="173" mass="18380">MPETAVTDAVAPTVAEQLRTGLRRLGKAVVVITAWHDERRWAMTATAVSELSMDPPSLLVCVNKSASLHGPLTAGAAFCVNILHRDQLAVSNACAGKLKGEARFELGDWGAGEDGTPYLRDAQASFFCRYEKHVEHGTHAVVIGEVLSVDVAGDVDPLIYLDGGYARAAPLPA</sequence>
<dbReference type="GO" id="GO:0042602">
    <property type="term" value="F:riboflavin reductase (NADPH) activity"/>
    <property type="evidence" value="ECO:0007669"/>
    <property type="project" value="TreeGrafter"/>
</dbReference>
<organism evidence="3 4">
    <name type="scientific">Sphingomonas suaedae</name>
    <dbReference type="NCBI Taxonomy" id="2599297"/>
    <lineage>
        <taxon>Bacteria</taxon>
        <taxon>Pseudomonadati</taxon>
        <taxon>Pseudomonadota</taxon>
        <taxon>Alphaproteobacteria</taxon>
        <taxon>Sphingomonadales</taxon>
        <taxon>Sphingomonadaceae</taxon>
        <taxon>Sphingomonas</taxon>
    </lineage>
</organism>
<name>A0A518RJU4_9SPHN</name>
<dbReference type="OrthoDB" id="9789254at2"/>
<dbReference type="SUPFAM" id="SSF50475">
    <property type="entry name" value="FMN-binding split barrel"/>
    <property type="match status" value="1"/>
</dbReference>
<dbReference type="InterPro" id="IPR050268">
    <property type="entry name" value="NADH-dep_flavin_reductase"/>
</dbReference>
<proteinExistence type="predicted"/>
<keyword evidence="4" id="KW-1185">Reference proteome</keyword>
<reference evidence="3 4" key="1">
    <citation type="submission" date="2019-07" db="EMBL/GenBank/DDBJ databases">
        <title>Sphingomonas alkalisoli sp. nov., isolated from rhizosphere soil of Suaedae salsa.</title>
        <authorList>
            <person name="Zhang H."/>
            <person name="Xu L."/>
            <person name="Zhang J.-X."/>
            <person name="Sun J.-Q."/>
        </authorList>
    </citation>
    <scope>NUCLEOTIDE SEQUENCE [LARGE SCALE GENOMIC DNA]</scope>
    <source>
        <strain evidence="3 4">XS-10</strain>
    </source>
</reference>
<dbReference type="PANTHER" id="PTHR30466">
    <property type="entry name" value="FLAVIN REDUCTASE"/>
    <property type="match status" value="1"/>
</dbReference>
<evidence type="ECO:0000256" key="1">
    <source>
        <dbReference type="ARBA" id="ARBA00023002"/>
    </source>
</evidence>
<dbReference type="KEGG" id="ssua:FPZ54_17930"/>